<dbReference type="Proteomes" id="UP000287651">
    <property type="component" value="Unassembled WGS sequence"/>
</dbReference>
<reference evidence="2 3" key="1">
    <citation type="journal article" date="2014" name="Agronomy (Basel)">
        <title>A Draft Genome Sequence for Ensete ventricosum, the Drought-Tolerant Tree Against Hunger.</title>
        <authorList>
            <person name="Harrison J."/>
            <person name="Moore K.A."/>
            <person name="Paszkiewicz K."/>
            <person name="Jones T."/>
            <person name="Grant M."/>
            <person name="Ambacheew D."/>
            <person name="Muzemil S."/>
            <person name="Studholme D.J."/>
        </authorList>
    </citation>
    <scope>NUCLEOTIDE SEQUENCE [LARGE SCALE GENOMIC DNA]</scope>
</reference>
<evidence type="ECO:0000256" key="1">
    <source>
        <dbReference type="SAM" id="MobiDB-lite"/>
    </source>
</evidence>
<evidence type="ECO:0000313" key="2">
    <source>
        <dbReference type="EMBL" id="RRT64946.1"/>
    </source>
</evidence>
<proteinExistence type="predicted"/>
<comment type="caution">
    <text evidence="2">The sequence shown here is derived from an EMBL/GenBank/DDBJ whole genome shotgun (WGS) entry which is preliminary data.</text>
</comment>
<accession>A0A426ZLT2</accession>
<organism evidence="2 3">
    <name type="scientific">Ensete ventricosum</name>
    <name type="common">Abyssinian banana</name>
    <name type="synonym">Musa ensete</name>
    <dbReference type="NCBI Taxonomy" id="4639"/>
    <lineage>
        <taxon>Eukaryota</taxon>
        <taxon>Viridiplantae</taxon>
        <taxon>Streptophyta</taxon>
        <taxon>Embryophyta</taxon>
        <taxon>Tracheophyta</taxon>
        <taxon>Spermatophyta</taxon>
        <taxon>Magnoliopsida</taxon>
        <taxon>Liliopsida</taxon>
        <taxon>Zingiberales</taxon>
        <taxon>Musaceae</taxon>
        <taxon>Ensete</taxon>
    </lineage>
</organism>
<name>A0A426ZLT2_ENSVE</name>
<protein>
    <submittedName>
        <fullName evidence="2">Uncharacterized protein</fullName>
    </submittedName>
</protein>
<feature type="region of interest" description="Disordered" evidence="1">
    <location>
        <begin position="153"/>
        <end position="179"/>
    </location>
</feature>
<dbReference type="EMBL" id="AMZH03005998">
    <property type="protein sequence ID" value="RRT64946.1"/>
    <property type="molecule type" value="Genomic_DNA"/>
</dbReference>
<sequence length="179" mass="19969">MQACVRFKLSAVARRGRVIPTTSSFPPFPVQHVIDRGGPSCLAFCKLTSGPLCCPTHGNAHIRPKQDLKVTRSSDRVDFISCHSRPKQDLKVTRSSDRLNFDGDVSLAEKETVVLSTALKTSLTSMAMSAEAIVGQRERTFCALSAEHREMMDSDPYRCSRQREQSNIGYRRDDASEYV</sequence>
<dbReference type="AlphaFoldDB" id="A0A426ZLT2"/>
<gene>
    <name evidence="2" type="ORF">B296_00041452</name>
</gene>
<evidence type="ECO:0000313" key="3">
    <source>
        <dbReference type="Proteomes" id="UP000287651"/>
    </source>
</evidence>